<dbReference type="InterPro" id="IPR049453">
    <property type="entry name" value="Memb_transporter_dom"/>
</dbReference>
<sequence>MSERSSDYSEPRPQQPHPWTLLTTMHSSAPRWPGALRAALALYVPGLICLALGYEQHMLLLAAGVFSVIYGEGQPYRTRWRYILISGALLTAGVMTGNAVGHVVWGHIDSGGTMWWLSLTAALTTLFGLLGTFVQNALLLPPPGVFFIIMVTGGASMSARGGLTPWDVGQWAAFGVFSGLVFGMSAYFINPHGPEESAVQNLCDAVGDFEDSPSIAGNHRAQTALANAWSVLASAGIINGGRIIRPELSHLVERTQKARIELVRINASSGVIPVSDELSDSPALVDPSRAAIPLARPEVRSRINRSLTWNSHAVVTAQRVAFAGIVSAVIGIALGFDRPDWAVVSAVIMLQWGPERIPGMVRGIQRMFGSIVGIGIFALLHHFEVGGFWMLTVLAIGQFGAEIFVVKNYALTVIFTTPIALMMGSSSAQDIGHVVTSRTIEVLLAVLASVAVLWFLRPKAEARYHSFVANNCRNAMGALLGALLVTTPRRALPERRDLQYELLTERRTIMTLSANHPLIAEEVWQRHQQMQRTGYMLLDYCHGRGHDEASLDDLSNLAAEVRLLLDD</sequence>
<dbReference type="KEGG" id="crd:CRES_0657"/>
<dbReference type="STRING" id="662755.CRES_0657"/>
<evidence type="ECO:0000313" key="8">
    <source>
        <dbReference type="Proteomes" id="UP000000492"/>
    </source>
</evidence>
<feature type="transmembrane region" description="Helical" evidence="5">
    <location>
        <begin position="82"/>
        <end position="108"/>
    </location>
</feature>
<feature type="transmembrane region" description="Helical" evidence="5">
    <location>
        <begin position="114"/>
        <end position="133"/>
    </location>
</feature>
<feature type="transmembrane region" description="Helical" evidence="5">
    <location>
        <begin position="409"/>
        <end position="428"/>
    </location>
</feature>
<gene>
    <name evidence="7" type="ordered locus">CRES_0657</name>
</gene>
<feature type="domain" description="Integral membrane bound transporter" evidence="6">
    <location>
        <begin position="327"/>
        <end position="452"/>
    </location>
</feature>
<dbReference type="eggNOG" id="COG4129">
    <property type="taxonomic scope" value="Bacteria"/>
</dbReference>
<evidence type="ECO:0000259" key="6">
    <source>
        <dbReference type="Pfam" id="PF13515"/>
    </source>
</evidence>
<dbReference type="AlphaFoldDB" id="F8DZC1"/>
<dbReference type="EMBL" id="CP002857">
    <property type="protein sequence ID" value="AEI09015.1"/>
    <property type="molecule type" value="Genomic_DNA"/>
</dbReference>
<feature type="transmembrane region" description="Helical" evidence="5">
    <location>
        <begin position="368"/>
        <end position="397"/>
    </location>
</feature>
<keyword evidence="8" id="KW-1185">Reference proteome</keyword>
<dbReference type="Pfam" id="PF13515">
    <property type="entry name" value="FUSC_2"/>
    <property type="match status" value="1"/>
</dbReference>
<dbReference type="HOGENOM" id="CLU_027422_0_0_11"/>
<keyword evidence="2 5" id="KW-0812">Transmembrane</keyword>
<evidence type="ECO:0000256" key="5">
    <source>
        <dbReference type="SAM" id="Phobius"/>
    </source>
</evidence>
<feature type="transmembrane region" description="Helical" evidence="5">
    <location>
        <begin position="440"/>
        <end position="456"/>
    </location>
</feature>
<evidence type="ECO:0000256" key="2">
    <source>
        <dbReference type="ARBA" id="ARBA00022692"/>
    </source>
</evidence>
<accession>F8DZC1</accession>
<feature type="transmembrane region" description="Helical" evidence="5">
    <location>
        <begin position="145"/>
        <end position="163"/>
    </location>
</feature>
<keyword evidence="4 5" id="KW-0472">Membrane</keyword>
<evidence type="ECO:0000256" key="3">
    <source>
        <dbReference type="ARBA" id="ARBA00022989"/>
    </source>
</evidence>
<feature type="transmembrane region" description="Helical" evidence="5">
    <location>
        <begin position="169"/>
        <end position="189"/>
    </location>
</feature>
<dbReference type="GO" id="GO:0016020">
    <property type="term" value="C:membrane"/>
    <property type="evidence" value="ECO:0007669"/>
    <property type="project" value="UniProtKB-SubCell"/>
</dbReference>
<evidence type="ECO:0000256" key="4">
    <source>
        <dbReference type="ARBA" id="ARBA00023136"/>
    </source>
</evidence>
<proteinExistence type="predicted"/>
<name>F8DZC1_CORRG</name>
<reference evidence="7 8" key="1">
    <citation type="journal article" date="2012" name="BMC Genomics">
        <title>Complete genome sequence, lifestyle, and multi-drug resistance of the human pathogen Corynebacterium resistens DSM 45100 isolated from blood samples of a leukemia patient.</title>
        <authorList>
            <person name="Schroder J."/>
            <person name="Maus I."/>
            <person name="Meyer K."/>
            <person name="Wordemann S."/>
            <person name="Blom J."/>
            <person name="Jaenicke S."/>
            <person name="Schneider J."/>
            <person name="Trost E."/>
            <person name="Tauch A."/>
        </authorList>
    </citation>
    <scope>NUCLEOTIDE SEQUENCE [LARGE SCALE GENOMIC DNA]</scope>
    <source>
        <strain evidence="8">DSM 45100 / JCM 12819 / CCUG 50093 / GTC 2026 / SICGH 158</strain>
    </source>
</reference>
<comment type="subcellular location">
    <subcellularLocation>
        <location evidence="1">Membrane</location>
        <topology evidence="1">Multi-pass membrane protein</topology>
    </subcellularLocation>
</comment>
<evidence type="ECO:0000313" key="7">
    <source>
        <dbReference type="EMBL" id="AEI09015.1"/>
    </source>
</evidence>
<feature type="transmembrane region" description="Helical" evidence="5">
    <location>
        <begin position="320"/>
        <end position="336"/>
    </location>
</feature>
<dbReference type="Proteomes" id="UP000000492">
    <property type="component" value="Chromosome"/>
</dbReference>
<evidence type="ECO:0000256" key="1">
    <source>
        <dbReference type="ARBA" id="ARBA00004141"/>
    </source>
</evidence>
<protein>
    <submittedName>
        <fullName evidence="7">Membrane protein</fullName>
    </submittedName>
</protein>
<organism evidence="7 8">
    <name type="scientific">Corynebacterium resistens (strain DSM 45100 / JCM 12819 / GTC 2026 / SICGH 158)</name>
    <dbReference type="NCBI Taxonomy" id="662755"/>
    <lineage>
        <taxon>Bacteria</taxon>
        <taxon>Bacillati</taxon>
        <taxon>Actinomycetota</taxon>
        <taxon>Actinomycetes</taxon>
        <taxon>Mycobacteriales</taxon>
        <taxon>Corynebacteriaceae</taxon>
        <taxon>Corynebacterium</taxon>
    </lineage>
</organism>
<feature type="transmembrane region" description="Helical" evidence="5">
    <location>
        <begin position="40"/>
        <end position="70"/>
    </location>
</feature>
<keyword evidence="3 5" id="KW-1133">Transmembrane helix</keyword>